<gene>
    <name evidence="15" type="ORF">GDO78_022728</name>
</gene>
<dbReference type="InterPro" id="IPR000276">
    <property type="entry name" value="GPCR_Rhodpsn"/>
</dbReference>
<dbReference type="PRINTS" id="PR00245">
    <property type="entry name" value="OLFACTORYR"/>
</dbReference>
<proteinExistence type="inferred from homology"/>
<dbReference type="OrthoDB" id="9445642at2759"/>
<comment type="caution">
    <text evidence="15">The sequence shown here is derived from an EMBL/GenBank/DDBJ whole genome shotgun (WGS) entry which is preliminary data.</text>
</comment>
<keyword evidence="6 13" id="KW-0552">Olfaction</keyword>
<keyword evidence="11 12" id="KW-0807">Transducer</keyword>
<feature type="transmembrane region" description="Helical" evidence="13">
    <location>
        <begin position="270"/>
        <end position="289"/>
    </location>
</feature>
<dbReference type="SUPFAM" id="SSF81321">
    <property type="entry name" value="Family A G protein-coupled receptor-like"/>
    <property type="match status" value="1"/>
</dbReference>
<dbReference type="GO" id="GO:0005886">
    <property type="term" value="C:plasma membrane"/>
    <property type="evidence" value="ECO:0007669"/>
    <property type="project" value="UniProtKB-SubCell"/>
</dbReference>
<feature type="transmembrane region" description="Helical" evidence="13">
    <location>
        <begin position="20"/>
        <end position="47"/>
    </location>
</feature>
<feature type="transmembrane region" description="Helical" evidence="13">
    <location>
        <begin position="203"/>
        <end position="225"/>
    </location>
</feature>
<feature type="transmembrane region" description="Helical" evidence="13">
    <location>
        <begin position="103"/>
        <end position="120"/>
    </location>
</feature>
<evidence type="ECO:0000256" key="9">
    <source>
        <dbReference type="ARBA" id="ARBA00023136"/>
    </source>
</evidence>
<dbReference type="EMBL" id="WNTK01008651">
    <property type="protein sequence ID" value="KAG9462971.1"/>
    <property type="molecule type" value="Genomic_DNA"/>
</dbReference>
<evidence type="ECO:0000259" key="14">
    <source>
        <dbReference type="PROSITE" id="PS50262"/>
    </source>
</evidence>
<dbReference type="AlphaFoldDB" id="A0A8J6EC55"/>
<sequence length="325" mass="36543">MDNVNQTLLTELILVGFTQNFQACILLFVMFFIMYILTILGNSFLIFTIIVSPQLHTPMYYFLCNLSFIDLGYTSCSIPKILLDSFSNARTISVTGCLIQMNFGLFLGTTECILLAVMAYDRYIAICFPLHYTVIMSWKVCNCITIVMWSGSFIGTLIPNIIKPLVFCRRNQLNHISCEILAVLELACGDLTITKMHMFYQSAVFLISPLLFIIVSYICIIISILKISSVGGRSKAFSTCASHLTVVIMFYGTSMVMYMGQARFSSSQKYISLVYGVGTPVLNPFIYSLRNNDVKEAFMKKFLIHIGHQFSNCVATETIDLSEAS</sequence>
<dbReference type="FunFam" id="1.20.1070.10:FF:000001">
    <property type="entry name" value="Olfactory receptor"/>
    <property type="match status" value="1"/>
</dbReference>
<feature type="transmembrane region" description="Helical" evidence="13">
    <location>
        <begin position="237"/>
        <end position="258"/>
    </location>
</feature>
<keyword evidence="16" id="KW-1185">Reference proteome</keyword>
<evidence type="ECO:0000256" key="1">
    <source>
        <dbReference type="ARBA" id="ARBA00004651"/>
    </source>
</evidence>
<evidence type="ECO:0000256" key="2">
    <source>
        <dbReference type="ARBA" id="ARBA00010663"/>
    </source>
</evidence>
<dbReference type="GO" id="GO:0004930">
    <property type="term" value="F:G protein-coupled receptor activity"/>
    <property type="evidence" value="ECO:0007669"/>
    <property type="project" value="UniProtKB-KW"/>
</dbReference>
<evidence type="ECO:0000313" key="15">
    <source>
        <dbReference type="EMBL" id="KAG9462971.1"/>
    </source>
</evidence>
<dbReference type="Gene3D" id="1.20.1070.10">
    <property type="entry name" value="Rhodopsin 7-helix transmembrane proteins"/>
    <property type="match status" value="1"/>
</dbReference>
<evidence type="ECO:0000256" key="7">
    <source>
        <dbReference type="ARBA" id="ARBA00022989"/>
    </source>
</evidence>
<evidence type="ECO:0000256" key="11">
    <source>
        <dbReference type="ARBA" id="ARBA00023224"/>
    </source>
</evidence>
<dbReference type="FunFam" id="1.10.1220.70:FF:000001">
    <property type="entry name" value="Olfactory receptor"/>
    <property type="match status" value="1"/>
</dbReference>
<evidence type="ECO:0000313" key="16">
    <source>
        <dbReference type="Proteomes" id="UP000770717"/>
    </source>
</evidence>
<name>A0A8J6EC55_ELECQ</name>
<feature type="domain" description="G-protein coupled receptors family 1 profile" evidence="14">
    <location>
        <begin position="41"/>
        <end position="287"/>
    </location>
</feature>
<dbReference type="GO" id="GO:0004984">
    <property type="term" value="F:olfactory receptor activity"/>
    <property type="evidence" value="ECO:0007669"/>
    <property type="project" value="InterPro"/>
</dbReference>
<keyword evidence="4 13" id="KW-0716">Sensory transduction</keyword>
<dbReference type="PROSITE" id="PS50262">
    <property type="entry name" value="G_PROTEIN_RECEP_F1_2"/>
    <property type="match status" value="1"/>
</dbReference>
<evidence type="ECO:0000256" key="12">
    <source>
        <dbReference type="RuleBase" id="RU000688"/>
    </source>
</evidence>
<evidence type="ECO:0000256" key="6">
    <source>
        <dbReference type="ARBA" id="ARBA00022725"/>
    </source>
</evidence>
<evidence type="ECO:0000256" key="8">
    <source>
        <dbReference type="ARBA" id="ARBA00023040"/>
    </source>
</evidence>
<keyword evidence="3 13" id="KW-1003">Cell membrane</keyword>
<keyword evidence="5 12" id="KW-0812">Transmembrane</keyword>
<comment type="similarity">
    <text evidence="2 12">Belongs to the G-protein coupled receptor 1 family.</text>
</comment>
<evidence type="ECO:0000256" key="3">
    <source>
        <dbReference type="ARBA" id="ARBA00022475"/>
    </source>
</evidence>
<dbReference type="PRINTS" id="PR00237">
    <property type="entry name" value="GPCRRHODOPSN"/>
</dbReference>
<dbReference type="Proteomes" id="UP000770717">
    <property type="component" value="Unassembled WGS sequence"/>
</dbReference>
<dbReference type="PANTHER" id="PTHR26453">
    <property type="entry name" value="OLFACTORY RECEPTOR"/>
    <property type="match status" value="1"/>
</dbReference>
<feature type="transmembrane region" description="Helical" evidence="13">
    <location>
        <begin position="59"/>
        <end position="83"/>
    </location>
</feature>
<keyword evidence="9 13" id="KW-0472">Membrane</keyword>
<dbReference type="Pfam" id="PF13853">
    <property type="entry name" value="7tm_4"/>
    <property type="match status" value="1"/>
</dbReference>
<organism evidence="15 16">
    <name type="scientific">Eleutherodactylus coqui</name>
    <name type="common">Puerto Rican coqui</name>
    <dbReference type="NCBI Taxonomy" id="57060"/>
    <lineage>
        <taxon>Eukaryota</taxon>
        <taxon>Metazoa</taxon>
        <taxon>Chordata</taxon>
        <taxon>Craniata</taxon>
        <taxon>Vertebrata</taxon>
        <taxon>Euteleostomi</taxon>
        <taxon>Amphibia</taxon>
        <taxon>Batrachia</taxon>
        <taxon>Anura</taxon>
        <taxon>Neobatrachia</taxon>
        <taxon>Hyloidea</taxon>
        <taxon>Eleutherodactylidae</taxon>
        <taxon>Eleutherodactylinae</taxon>
        <taxon>Eleutherodactylus</taxon>
        <taxon>Eleutherodactylus</taxon>
    </lineage>
</organism>
<dbReference type="InterPro" id="IPR017452">
    <property type="entry name" value="GPCR_Rhodpsn_7TM"/>
</dbReference>
<accession>A0A8J6EC55</accession>
<reference evidence="15" key="1">
    <citation type="thesis" date="2020" institute="ProQuest LLC" country="789 East Eisenhower Parkway, Ann Arbor, MI, USA">
        <title>Comparative Genomics and Chromosome Evolution.</title>
        <authorList>
            <person name="Mudd A.B."/>
        </authorList>
    </citation>
    <scope>NUCLEOTIDE SEQUENCE</scope>
    <source>
        <strain evidence="15">HN-11 Male</strain>
        <tissue evidence="15">Kidney and liver</tissue>
    </source>
</reference>
<evidence type="ECO:0000256" key="5">
    <source>
        <dbReference type="ARBA" id="ARBA00022692"/>
    </source>
</evidence>
<evidence type="ECO:0000256" key="13">
    <source>
        <dbReference type="RuleBase" id="RU363047"/>
    </source>
</evidence>
<dbReference type="PROSITE" id="PS00237">
    <property type="entry name" value="G_PROTEIN_RECEP_F1_1"/>
    <property type="match status" value="1"/>
</dbReference>
<keyword evidence="7 13" id="KW-1133">Transmembrane helix</keyword>
<protein>
    <recommendedName>
        <fullName evidence="13">Olfactory receptor</fullName>
    </recommendedName>
</protein>
<evidence type="ECO:0000256" key="4">
    <source>
        <dbReference type="ARBA" id="ARBA00022606"/>
    </source>
</evidence>
<comment type="subcellular location">
    <subcellularLocation>
        <location evidence="1 13">Cell membrane</location>
        <topology evidence="1 13">Multi-pass membrane protein</topology>
    </subcellularLocation>
</comment>
<keyword evidence="10 12" id="KW-0675">Receptor</keyword>
<keyword evidence="8 12" id="KW-0297">G-protein coupled receptor</keyword>
<feature type="transmembrane region" description="Helical" evidence="13">
    <location>
        <begin position="140"/>
        <end position="162"/>
    </location>
</feature>
<evidence type="ECO:0000256" key="10">
    <source>
        <dbReference type="ARBA" id="ARBA00023170"/>
    </source>
</evidence>
<dbReference type="InterPro" id="IPR000725">
    <property type="entry name" value="Olfact_rcpt"/>
</dbReference>